<sequence length="143" mass="15975">MRAYNQFITRGLDSYVNSTTKGINIPNNLSSDSGGKLLMTASDMFNSFDVSFSAAYVQQYLKQTNNTNRDNVGVVQSDIDEINLMNNFIRAKGNGNTANTYSQKITNNSLLKTGETNRTTDPYYNAYADLAAGNKDIHEIFEW</sequence>
<dbReference type="InterPro" id="IPR022186">
    <property type="entry name" value="DUF3713"/>
</dbReference>
<dbReference type="AlphaFoldDB" id="A0A3B0PD60"/>
<accession>A0A3B0PD60</accession>
<organism evidence="2 3">
    <name type="scientific">Mycoplasmoides gallisepticum</name>
    <name type="common">Mycoplasma gallisepticum</name>
    <dbReference type="NCBI Taxonomy" id="2096"/>
    <lineage>
        <taxon>Bacteria</taxon>
        <taxon>Bacillati</taxon>
        <taxon>Mycoplasmatota</taxon>
        <taxon>Mycoplasmoidales</taxon>
        <taxon>Mycoplasmoidaceae</taxon>
        <taxon>Mycoplasmoides</taxon>
    </lineage>
</organism>
<dbReference type="EMBL" id="LS991952">
    <property type="protein sequence ID" value="SYV95088.1"/>
    <property type="molecule type" value="Genomic_DNA"/>
</dbReference>
<dbReference type="Proteomes" id="UP000260136">
    <property type="component" value="Chromosome"/>
</dbReference>
<evidence type="ECO:0000313" key="3">
    <source>
        <dbReference type="Proteomes" id="UP000260136"/>
    </source>
</evidence>
<dbReference type="Pfam" id="PF12506">
    <property type="entry name" value="DUF3713"/>
    <property type="match status" value="1"/>
</dbReference>
<proteinExistence type="inferred from homology"/>
<evidence type="ECO:0008006" key="4">
    <source>
        <dbReference type="Google" id="ProtNLM"/>
    </source>
</evidence>
<feature type="non-terminal residue" evidence="2">
    <location>
        <position position="143"/>
    </location>
</feature>
<gene>
    <name evidence="2" type="ORF">NCTC10115_01228</name>
</gene>
<comment type="similarity">
    <text evidence="1">Belongs to the MG307/MG309/MG338 family.</text>
</comment>
<evidence type="ECO:0000256" key="1">
    <source>
        <dbReference type="ARBA" id="ARBA00010828"/>
    </source>
</evidence>
<protein>
    <recommendedName>
        <fullName evidence="4">Lp protein</fullName>
    </recommendedName>
</protein>
<name>A0A3B0PD60_MYCGL</name>
<reference evidence="3" key="1">
    <citation type="submission" date="2018-06" db="EMBL/GenBank/DDBJ databases">
        <authorList>
            <consortium name="Pathogen Informatics"/>
        </authorList>
    </citation>
    <scope>NUCLEOTIDE SEQUENCE [LARGE SCALE GENOMIC DNA]</scope>
    <source>
        <strain evidence="3">NCTC10115</strain>
    </source>
</reference>
<evidence type="ECO:0000313" key="2">
    <source>
        <dbReference type="EMBL" id="SYV95088.1"/>
    </source>
</evidence>